<evidence type="ECO:0008006" key="18">
    <source>
        <dbReference type="Google" id="ProtNLM"/>
    </source>
</evidence>
<reference evidence="16" key="1">
    <citation type="thesis" date="2020" institute="ProQuest LLC" country="789 East Eisenhower Parkway, Ann Arbor, MI, USA">
        <title>Comparative Genomics and Chromosome Evolution.</title>
        <authorList>
            <person name="Mudd A.B."/>
        </authorList>
    </citation>
    <scope>NUCLEOTIDE SEQUENCE</scope>
    <source>
        <strain evidence="16">HN-11 Male</strain>
        <tissue evidence="16">Kidney and liver</tissue>
    </source>
</reference>
<evidence type="ECO:0000256" key="10">
    <source>
        <dbReference type="ARBA" id="ARBA00024347"/>
    </source>
</evidence>
<dbReference type="PANTHER" id="PTHR45740">
    <property type="entry name" value="POLY [ADP-RIBOSE] POLYMERASE"/>
    <property type="match status" value="1"/>
</dbReference>
<feature type="region of interest" description="Disordered" evidence="12">
    <location>
        <begin position="450"/>
        <end position="471"/>
    </location>
</feature>
<dbReference type="EMBL" id="WNTK01000065">
    <property type="protein sequence ID" value="KAG9472247.1"/>
    <property type="molecule type" value="Genomic_DNA"/>
</dbReference>
<evidence type="ECO:0000256" key="4">
    <source>
        <dbReference type="ARBA" id="ARBA00022553"/>
    </source>
</evidence>
<dbReference type="InterPro" id="IPR036388">
    <property type="entry name" value="WH-like_DNA-bd_sf"/>
</dbReference>
<evidence type="ECO:0000256" key="8">
    <source>
        <dbReference type="ARBA" id="ARBA00022833"/>
    </source>
</evidence>
<keyword evidence="7 11" id="KW-0863">Zinc-finger</keyword>
<feature type="region of interest" description="Disordered" evidence="12">
    <location>
        <begin position="220"/>
        <end position="249"/>
    </location>
</feature>
<evidence type="ECO:0000259" key="13">
    <source>
        <dbReference type="PROSITE" id="PS50103"/>
    </source>
</evidence>
<sequence>MSDPTVIAFLTKLLCKHGGRLPRDVLPELMELPADEIDQILQDEPQKFLQVGGLILAWTAARICTKYLNNEPEEDCDKLHLCRHYLQGRCWPNRRPPCAFSHDIFSYQNQLVLKANEISGLNNDEIKVLLLQNDNQLLQPVCMKYLHGTCDLGKDCSKLHICRYFIRGECNYQNCRFSHHLMEFCSDLLLGRCHMSEVSVQNFQMISSVKQEEHLQSRWKRYEKRNPAEQRGRGRPPYRKQEDWGNVSQDGVPAEQRAAEPDIAPEICLSNIWKHCKLGKLCPHLHYYLPYCWQINKGTGWEDLSNMEEIERQYCDPKVDRISAIDTLTMRSCLHRIRRLSTVSSVEKPSEYVLTTEWLWYWRDEYGTWTQYGHSNMKRVSADKSSSDLEKVYLSDPTAVINFNAGDQDYEINFREMKQKNLCYKTEKDVRRRPRFLSFEDVKLLKGSTKSAAAAQSPQKSGTSPLKTDSYPRTWQAESMPEIGCQKVLVSATSSEFSEIVSSFTKTVSGHVVKKMWRLQNPSLWQVFQWQKEQMKKANHGRDVKEIRLFHGTEKLHVDAICIQNFDWRICGTHGTVYGQGSYFARDASYSHNYCTPTPSGTRMMFVARVLVGDYVVGNTQMKRPPQRPGSSTRFYDSCVDDVFHPSIFVVFEKHQIYPEYLLEYEEEQKKSCIIC</sequence>
<evidence type="ECO:0000259" key="15">
    <source>
        <dbReference type="PROSITE" id="PS51059"/>
    </source>
</evidence>
<dbReference type="GO" id="GO:0003950">
    <property type="term" value="F:NAD+ poly-ADP-ribosyltransferase activity"/>
    <property type="evidence" value="ECO:0007669"/>
    <property type="project" value="InterPro"/>
</dbReference>
<keyword evidence="6" id="KW-0677">Repeat</keyword>
<comment type="caution">
    <text evidence="16">The sequence shown here is derived from an EMBL/GenBank/DDBJ whole genome shotgun (WGS) entry which is preliminary data.</text>
</comment>
<evidence type="ECO:0000256" key="9">
    <source>
        <dbReference type="ARBA" id="ARBA00023242"/>
    </source>
</evidence>
<dbReference type="PROSITE" id="PS50918">
    <property type="entry name" value="WWE"/>
    <property type="match status" value="1"/>
</dbReference>
<dbReference type="AlphaFoldDB" id="A0A8J6EMK9"/>
<evidence type="ECO:0000256" key="11">
    <source>
        <dbReference type="PROSITE-ProRule" id="PRU00723"/>
    </source>
</evidence>
<feature type="compositionally biased region" description="Polar residues" evidence="12">
    <location>
        <begin position="462"/>
        <end position="471"/>
    </location>
</feature>
<dbReference type="InterPro" id="IPR004170">
    <property type="entry name" value="WWE_dom"/>
</dbReference>
<feature type="domain" description="C3H1-type" evidence="13">
    <location>
        <begin position="161"/>
        <end position="182"/>
    </location>
</feature>
<feature type="domain" description="WWE" evidence="14">
    <location>
        <begin position="345"/>
        <end position="432"/>
    </location>
</feature>
<dbReference type="InterPro" id="IPR051712">
    <property type="entry name" value="ARTD-AVP"/>
</dbReference>
<organism evidence="16 17">
    <name type="scientific">Eleutherodactylus coqui</name>
    <name type="common">Puerto Rican coqui</name>
    <dbReference type="NCBI Taxonomy" id="57060"/>
    <lineage>
        <taxon>Eukaryota</taxon>
        <taxon>Metazoa</taxon>
        <taxon>Chordata</taxon>
        <taxon>Craniata</taxon>
        <taxon>Vertebrata</taxon>
        <taxon>Euteleostomi</taxon>
        <taxon>Amphibia</taxon>
        <taxon>Batrachia</taxon>
        <taxon>Anura</taxon>
        <taxon>Neobatrachia</taxon>
        <taxon>Hyloidea</taxon>
        <taxon>Eleutherodactylidae</taxon>
        <taxon>Eleutherodactylinae</taxon>
        <taxon>Eleutherodactylus</taxon>
        <taxon>Eleutherodactylus</taxon>
    </lineage>
</organism>
<evidence type="ECO:0000256" key="6">
    <source>
        <dbReference type="ARBA" id="ARBA00022737"/>
    </source>
</evidence>
<dbReference type="GO" id="GO:0005634">
    <property type="term" value="C:nucleus"/>
    <property type="evidence" value="ECO:0007669"/>
    <property type="project" value="UniProtKB-SubCell"/>
</dbReference>
<feature type="compositionally biased region" description="Low complexity" evidence="12">
    <location>
        <begin position="450"/>
        <end position="461"/>
    </location>
</feature>
<dbReference type="Gene3D" id="3.90.228.10">
    <property type="match status" value="1"/>
</dbReference>
<keyword evidence="4" id="KW-0597">Phosphoprotein</keyword>
<dbReference type="OrthoDB" id="6133115at2759"/>
<dbReference type="PANTHER" id="PTHR45740:SF20">
    <property type="entry name" value="POLY [ADP-RIBOSE] POLYMERASE"/>
    <property type="match status" value="1"/>
</dbReference>
<evidence type="ECO:0000313" key="16">
    <source>
        <dbReference type="EMBL" id="KAG9472247.1"/>
    </source>
</evidence>
<evidence type="ECO:0000313" key="17">
    <source>
        <dbReference type="Proteomes" id="UP000770717"/>
    </source>
</evidence>
<proteinExistence type="inferred from homology"/>
<feature type="domain" description="PARP catalytic" evidence="15">
    <location>
        <begin position="471"/>
        <end position="676"/>
    </location>
</feature>
<dbReference type="GO" id="GO:0008270">
    <property type="term" value="F:zinc ion binding"/>
    <property type="evidence" value="ECO:0007669"/>
    <property type="project" value="UniProtKB-KW"/>
</dbReference>
<keyword evidence="5 11" id="KW-0479">Metal-binding</keyword>
<dbReference type="InterPro" id="IPR012317">
    <property type="entry name" value="Poly(ADP-ribose)pol_cat_dom"/>
</dbReference>
<dbReference type="PROSITE" id="PS51059">
    <property type="entry name" value="PARP_CATALYTIC"/>
    <property type="match status" value="1"/>
</dbReference>
<keyword evidence="8 11" id="KW-0862">Zinc</keyword>
<dbReference type="InterPro" id="IPR057602">
    <property type="entry name" value="Zfn-CCCH_PARP12"/>
</dbReference>
<dbReference type="GO" id="GO:0005737">
    <property type="term" value="C:cytoplasm"/>
    <property type="evidence" value="ECO:0007669"/>
    <property type="project" value="UniProtKB-SubCell"/>
</dbReference>
<dbReference type="SUPFAM" id="SSF117839">
    <property type="entry name" value="WWE domain"/>
    <property type="match status" value="1"/>
</dbReference>
<dbReference type="Pfam" id="PF23466">
    <property type="entry name" value="WWE_4"/>
    <property type="match status" value="1"/>
</dbReference>
<evidence type="ECO:0000256" key="7">
    <source>
        <dbReference type="ARBA" id="ARBA00022771"/>
    </source>
</evidence>
<evidence type="ECO:0000256" key="12">
    <source>
        <dbReference type="SAM" id="MobiDB-lite"/>
    </source>
</evidence>
<gene>
    <name evidence="16" type="ORF">GDO78_020590</name>
</gene>
<protein>
    <recommendedName>
        <fullName evidence="18">Poly [ADP-ribose] polymerase 12</fullName>
    </recommendedName>
</protein>
<dbReference type="Gene3D" id="1.10.10.10">
    <property type="entry name" value="Winged helix-like DNA-binding domain superfamily/Winged helix DNA-binding domain"/>
    <property type="match status" value="1"/>
</dbReference>
<evidence type="ECO:0000259" key="14">
    <source>
        <dbReference type="PROSITE" id="PS50918"/>
    </source>
</evidence>
<dbReference type="InterPro" id="IPR000571">
    <property type="entry name" value="Znf_CCCH"/>
</dbReference>
<keyword evidence="3" id="KW-0963">Cytoplasm</keyword>
<evidence type="ECO:0000256" key="2">
    <source>
        <dbReference type="ARBA" id="ARBA00004496"/>
    </source>
</evidence>
<dbReference type="SMART" id="SM00356">
    <property type="entry name" value="ZnF_C3H1"/>
    <property type="match status" value="3"/>
</dbReference>
<feature type="zinc finger region" description="C3H1-type" evidence="11">
    <location>
        <begin position="161"/>
        <end position="182"/>
    </location>
</feature>
<accession>A0A8J6EMK9</accession>
<dbReference type="Gene3D" id="3.30.720.50">
    <property type="match status" value="1"/>
</dbReference>
<dbReference type="GO" id="GO:1990404">
    <property type="term" value="F:NAD+-protein mono-ADP-ribosyltransferase activity"/>
    <property type="evidence" value="ECO:0007669"/>
    <property type="project" value="TreeGrafter"/>
</dbReference>
<dbReference type="Gene3D" id="3.30.1370.210">
    <property type="match status" value="1"/>
</dbReference>
<evidence type="ECO:0000256" key="3">
    <source>
        <dbReference type="ARBA" id="ARBA00022490"/>
    </source>
</evidence>
<dbReference type="CDD" id="cd01439">
    <property type="entry name" value="TCCD_inducible_PARP_like"/>
    <property type="match status" value="1"/>
</dbReference>
<evidence type="ECO:0000256" key="1">
    <source>
        <dbReference type="ARBA" id="ARBA00004123"/>
    </source>
</evidence>
<dbReference type="Pfam" id="PF00644">
    <property type="entry name" value="PARP"/>
    <property type="match status" value="1"/>
</dbReference>
<name>A0A8J6EMK9_ELECQ</name>
<keyword evidence="17" id="KW-1185">Reference proteome</keyword>
<dbReference type="InterPro" id="IPR037197">
    <property type="entry name" value="WWE_dom_sf"/>
</dbReference>
<keyword evidence="9" id="KW-0539">Nucleus</keyword>
<dbReference type="Pfam" id="PF02825">
    <property type="entry name" value="WWE"/>
    <property type="match status" value="1"/>
</dbReference>
<dbReference type="Pfam" id="PF25261">
    <property type="entry name" value="zf-CCCH_PARP12"/>
    <property type="match status" value="1"/>
</dbReference>
<evidence type="ECO:0000256" key="5">
    <source>
        <dbReference type="ARBA" id="ARBA00022723"/>
    </source>
</evidence>
<comment type="subcellular location">
    <subcellularLocation>
        <location evidence="2">Cytoplasm</location>
    </subcellularLocation>
    <subcellularLocation>
        <location evidence="1">Nucleus</location>
    </subcellularLocation>
</comment>
<dbReference type="Proteomes" id="UP000770717">
    <property type="component" value="Unassembled WGS sequence"/>
</dbReference>
<comment type="similarity">
    <text evidence="10">Belongs to the ARTD/PARP family.</text>
</comment>
<dbReference type="PROSITE" id="PS50103">
    <property type="entry name" value="ZF_C3H1"/>
    <property type="match status" value="1"/>
</dbReference>
<dbReference type="SUPFAM" id="SSF56399">
    <property type="entry name" value="ADP-ribosylation"/>
    <property type="match status" value="1"/>
</dbReference>